<dbReference type="InterPro" id="IPR003772">
    <property type="entry name" value="YceD"/>
</dbReference>
<dbReference type="EMBL" id="JAVXZY010000008">
    <property type="protein sequence ID" value="MDT9001274.1"/>
    <property type="molecule type" value="Genomic_DNA"/>
</dbReference>
<name>A0ABU3PFK0_9BURK</name>
<organism evidence="6 7">
    <name type="scientific">Roseateles aquae</name>
    <dbReference type="NCBI Taxonomy" id="3077235"/>
    <lineage>
        <taxon>Bacteria</taxon>
        <taxon>Pseudomonadati</taxon>
        <taxon>Pseudomonadota</taxon>
        <taxon>Betaproteobacteria</taxon>
        <taxon>Burkholderiales</taxon>
        <taxon>Sphaerotilaceae</taxon>
        <taxon>Roseateles</taxon>
    </lineage>
</organism>
<accession>A0ABU3PFK0</accession>
<reference evidence="6" key="1">
    <citation type="submission" date="2023-09" db="EMBL/GenBank/DDBJ databases">
        <title>Paucibacter sp. APW11 Genome sequencing and assembly.</title>
        <authorList>
            <person name="Kim I."/>
        </authorList>
    </citation>
    <scope>NUCLEOTIDE SEQUENCE</scope>
    <source>
        <strain evidence="6">APW11</strain>
    </source>
</reference>
<comment type="similarity">
    <text evidence="2">Belongs to the DUF177 domain family.</text>
</comment>
<evidence type="ECO:0000313" key="6">
    <source>
        <dbReference type="EMBL" id="MDT9001274.1"/>
    </source>
</evidence>
<proteinExistence type="inferred from homology"/>
<keyword evidence="4" id="KW-0690">Ribosome biogenesis</keyword>
<evidence type="ECO:0000313" key="7">
    <source>
        <dbReference type="Proteomes" id="UP001246372"/>
    </source>
</evidence>
<sequence>MKQRQHDPLNLDVEVFARDAASLQGDWPAQSLERLVEGAAPESSVSDWPPVRWQVQGECRPVRGGQDQIWLHLQVDAEVVLTCQRCLKPMAVPLALDRDFHFVRDERTAAELDADSEDDVLAMTRHLDLRELVEDELLLDLPLVPRHESCPDPLPAVLGDADEFEEAEEERPNPFAALAALKGKGTPKA</sequence>
<dbReference type="Proteomes" id="UP001246372">
    <property type="component" value="Unassembled WGS sequence"/>
</dbReference>
<dbReference type="PANTHER" id="PTHR38099">
    <property type="entry name" value="LARGE RIBOSOMAL RNA SUBUNIT ACCUMULATION PROTEIN YCED"/>
    <property type="match status" value="1"/>
</dbReference>
<evidence type="ECO:0000256" key="4">
    <source>
        <dbReference type="ARBA" id="ARBA00022517"/>
    </source>
</evidence>
<gene>
    <name evidence="6" type="ORF">RQP53_18490</name>
</gene>
<comment type="caution">
    <text evidence="6">The sequence shown here is derived from an EMBL/GenBank/DDBJ whole genome shotgun (WGS) entry which is preliminary data.</text>
</comment>
<dbReference type="PANTHER" id="PTHR38099:SF1">
    <property type="entry name" value="LARGE RIBOSOMAL RNA SUBUNIT ACCUMULATION PROTEIN YCED"/>
    <property type="match status" value="1"/>
</dbReference>
<keyword evidence="7" id="KW-1185">Reference proteome</keyword>
<evidence type="ECO:0000256" key="2">
    <source>
        <dbReference type="ARBA" id="ARBA00010740"/>
    </source>
</evidence>
<dbReference type="Pfam" id="PF02620">
    <property type="entry name" value="YceD"/>
    <property type="match status" value="1"/>
</dbReference>
<comment type="function">
    <text evidence="1">Plays a role in synthesis, processing and/or stability of 23S rRNA.</text>
</comment>
<protein>
    <recommendedName>
        <fullName evidence="3">Large ribosomal RNA subunit accumulation protein YceD</fullName>
    </recommendedName>
    <alternativeName>
        <fullName evidence="5">23S rRNA accumulation protein YceD</fullName>
    </alternativeName>
</protein>
<evidence type="ECO:0000256" key="1">
    <source>
        <dbReference type="ARBA" id="ARBA00002868"/>
    </source>
</evidence>
<evidence type="ECO:0000256" key="5">
    <source>
        <dbReference type="ARBA" id="ARBA00031841"/>
    </source>
</evidence>
<dbReference type="InterPro" id="IPR039255">
    <property type="entry name" value="YceD_bac"/>
</dbReference>
<evidence type="ECO:0000256" key="3">
    <source>
        <dbReference type="ARBA" id="ARBA00015716"/>
    </source>
</evidence>
<dbReference type="RefSeq" id="WP_315652155.1">
    <property type="nucleotide sequence ID" value="NZ_JAVXZY010000008.1"/>
</dbReference>